<dbReference type="InterPro" id="IPR042100">
    <property type="entry name" value="Bug_dom1"/>
</dbReference>
<name>A0ABU8VLN0_9BURK</name>
<evidence type="ECO:0000256" key="1">
    <source>
        <dbReference type="ARBA" id="ARBA00006987"/>
    </source>
</evidence>
<evidence type="ECO:0000313" key="2">
    <source>
        <dbReference type="EMBL" id="MEJ8814572.1"/>
    </source>
</evidence>
<comment type="caution">
    <text evidence="2">The sequence shown here is derived from an EMBL/GenBank/DDBJ whole genome shotgun (WGS) entry which is preliminary data.</text>
</comment>
<keyword evidence="3" id="KW-1185">Reference proteome</keyword>
<organism evidence="2 3">
    <name type="scientific">Variovorax ureilyticus</name>
    <dbReference type="NCBI Taxonomy" id="1836198"/>
    <lineage>
        <taxon>Bacteria</taxon>
        <taxon>Pseudomonadati</taxon>
        <taxon>Pseudomonadota</taxon>
        <taxon>Betaproteobacteria</taxon>
        <taxon>Burkholderiales</taxon>
        <taxon>Comamonadaceae</taxon>
        <taxon>Variovorax</taxon>
    </lineage>
</organism>
<gene>
    <name evidence="2" type="ORF">WKW77_26080</name>
</gene>
<dbReference type="InterPro" id="IPR005064">
    <property type="entry name" value="BUG"/>
</dbReference>
<accession>A0ABU8VLN0</accession>
<sequence>MSNWFGVVAPKGTPPAIVAKLNQAINRAIREPDVAEKITSQGNEIAGGTPQEFDAFIKAESERWGRLVKAHDIKPE</sequence>
<dbReference type="RefSeq" id="WP_340359795.1">
    <property type="nucleotide sequence ID" value="NZ_JBBKZU010000013.1"/>
</dbReference>
<dbReference type="Gene3D" id="3.40.190.150">
    <property type="entry name" value="Bordetella uptake gene, domain 1"/>
    <property type="match status" value="1"/>
</dbReference>
<dbReference type="Proteomes" id="UP001365846">
    <property type="component" value="Unassembled WGS sequence"/>
</dbReference>
<comment type="similarity">
    <text evidence="1">Belongs to the UPF0065 (bug) family.</text>
</comment>
<proteinExistence type="inferred from homology"/>
<protein>
    <submittedName>
        <fullName evidence="2">Tripartite tricarboxylate transporter substrate-binding protein</fullName>
    </submittedName>
</protein>
<reference evidence="2 3" key="1">
    <citation type="submission" date="2024-03" db="EMBL/GenBank/DDBJ databases">
        <title>Novel species of the genus Variovorax.</title>
        <authorList>
            <person name="Liu Q."/>
            <person name="Xin Y.-H."/>
        </authorList>
    </citation>
    <scope>NUCLEOTIDE SEQUENCE [LARGE SCALE GENOMIC DNA]</scope>
    <source>
        <strain evidence="2 3">KACC 18899</strain>
    </source>
</reference>
<dbReference type="EMBL" id="JBBKZU010000013">
    <property type="protein sequence ID" value="MEJ8814572.1"/>
    <property type="molecule type" value="Genomic_DNA"/>
</dbReference>
<dbReference type="Pfam" id="PF03401">
    <property type="entry name" value="TctC"/>
    <property type="match status" value="1"/>
</dbReference>
<dbReference type="PANTHER" id="PTHR42928">
    <property type="entry name" value="TRICARBOXYLATE-BINDING PROTEIN"/>
    <property type="match status" value="1"/>
</dbReference>
<dbReference type="PANTHER" id="PTHR42928:SF5">
    <property type="entry name" value="BLR1237 PROTEIN"/>
    <property type="match status" value="1"/>
</dbReference>
<evidence type="ECO:0000313" key="3">
    <source>
        <dbReference type="Proteomes" id="UP001365846"/>
    </source>
</evidence>